<dbReference type="InterPro" id="IPR016181">
    <property type="entry name" value="Acyl_CoA_acyltransferase"/>
</dbReference>
<reference evidence="4 5" key="1">
    <citation type="submission" date="2018-08" db="EMBL/GenBank/DDBJ databases">
        <title>Sequencing the genomes of 1000 actinobacteria strains.</title>
        <authorList>
            <person name="Klenk H.-P."/>
        </authorList>
    </citation>
    <scope>NUCLEOTIDE SEQUENCE [LARGE SCALE GENOMIC DNA]</scope>
    <source>
        <strain evidence="4 5">DSM 22967</strain>
    </source>
</reference>
<organism evidence="4 5">
    <name type="scientific">Calidifontibacter indicus</name>
    <dbReference type="NCBI Taxonomy" id="419650"/>
    <lineage>
        <taxon>Bacteria</taxon>
        <taxon>Bacillati</taxon>
        <taxon>Actinomycetota</taxon>
        <taxon>Actinomycetes</taxon>
        <taxon>Micrococcales</taxon>
        <taxon>Dermacoccaceae</taxon>
        <taxon>Calidifontibacter</taxon>
    </lineage>
</organism>
<dbReference type="InterPro" id="IPR000182">
    <property type="entry name" value="GNAT_dom"/>
</dbReference>
<dbReference type="Pfam" id="PF24553">
    <property type="entry name" value="Rv0428c_C"/>
    <property type="match status" value="1"/>
</dbReference>
<evidence type="ECO:0000313" key="4">
    <source>
        <dbReference type="EMBL" id="REF31983.1"/>
    </source>
</evidence>
<dbReference type="InterPro" id="IPR056935">
    <property type="entry name" value="Rv0428c-like_C"/>
</dbReference>
<dbReference type="PANTHER" id="PTHR43877">
    <property type="entry name" value="AMINOALKYLPHOSPHONATE N-ACETYLTRANSFERASE-RELATED-RELATED"/>
    <property type="match status" value="1"/>
</dbReference>
<dbReference type="PROSITE" id="PS51186">
    <property type="entry name" value="GNAT"/>
    <property type="match status" value="1"/>
</dbReference>
<keyword evidence="1 4" id="KW-0808">Transferase</keyword>
<protein>
    <submittedName>
        <fullName evidence="4">Acetyltransferase (GNAT) family protein</fullName>
    </submittedName>
</protein>
<dbReference type="Proteomes" id="UP000256253">
    <property type="component" value="Unassembled WGS sequence"/>
</dbReference>
<sequence length="314" mass="33676">MRRRLAPDDPSGARFTDVTGELVAADVAGATVESRAGTVVVPWAEVVAAKEIPPRSDRRGRPHRTIAIDDLQRLMVDGLPGLLRMPIGDWLLRSAEGFTGRANSALAVGDPGMPLAEAVDEVRAAYGDLGQPALFQIAGEQGFDVSAHPVAAEVLARGGRVFQQTFVMTAATREVALARPVPDTAVEVLPAPSEGWWTAASPRTVEHRELVERLLAQVHDGRYLTVRRRSGEAVAAGRIAYSPGWIGLYDLHTLPAERGNGFGRALVGESARDADAGGVRSAYLQVSADNAPAIGLYESLGFTTHHEYWYARLD</sequence>
<evidence type="ECO:0000256" key="2">
    <source>
        <dbReference type="ARBA" id="ARBA00023315"/>
    </source>
</evidence>
<evidence type="ECO:0000256" key="1">
    <source>
        <dbReference type="ARBA" id="ARBA00022679"/>
    </source>
</evidence>
<dbReference type="Gene3D" id="3.40.630.30">
    <property type="match status" value="1"/>
</dbReference>
<dbReference type="InterPro" id="IPR050832">
    <property type="entry name" value="Bact_Acetyltransf"/>
</dbReference>
<feature type="domain" description="N-acetyltransferase" evidence="3">
    <location>
        <begin position="176"/>
        <end position="314"/>
    </location>
</feature>
<dbReference type="GO" id="GO:0016747">
    <property type="term" value="F:acyltransferase activity, transferring groups other than amino-acyl groups"/>
    <property type="evidence" value="ECO:0007669"/>
    <property type="project" value="InterPro"/>
</dbReference>
<dbReference type="AlphaFoldDB" id="A0A3D9UTY0"/>
<dbReference type="CDD" id="cd04301">
    <property type="entry name" value="NAT_SF"/>
    <property type="match status" value="1"/>
</dbReference>
<evidence type="ECO:0000313" key="5">
    <source>
        <dbReference type="Proteomes" id="UP000256253"/>
    </source>
</evidence>
<accession>A0A3D9UTY0</accession>
<dbReference type="PANTHER" id="PTHR43877:SF1">
    <property type="entry name" value="ACETYLTRANSFERASE"/>
    <property type="match status" value="1"/>
</dbReference>
<keyword evidence="5" id="KW-1185">Reference proteome</keyword>
<proteinExistence type="predicted"/>
<dbReference type="EMBL" id="QTUA01000001">
    <property type="protein sequence ID" value="REF31983.1"/>
    <property type="molecule type" value="Genomic_DNA"/>
</dbReference>
<gene>
    <name evidence="4" type="ORF">DFJ65_3074</name>
</gene>
<comment type="caution">
    <text evidence="4">The sequence shown here is derived from an EMBL/GenBank/DDBJ whole genome shotgun (WGS) entry which is preliminary data.</text>
</comment>
<evidence type="ECO:0000259" key="3">
    <source>
        <dbReference type="PROSITE" id="PS51186"/>
    </source>
</evidence>
<keyword evidence="2" id="KW-0012">Acyltransferase</keyword>
<dbReference type="SUPFAM" id="SSF55729">
    <property type="entry name" value="Acyl-CoA N-acyltransferases (Nat)"/>
    <property type="match status" value="1"/>
</dbReference>
<name>A0A3D9UTY0_9MICO</name>